<keyword evidence="13" id="KW-1185">Reference proteome</keyword>
<dbReference type="SUPFAM" id="SSF53748">
    <property type="entry name" value="Phosphoglycerate kinase"/>
    <property type="match status" value="1"/>
</dbReference>
<protein>
    <recommendedName>
        <fullName evidence="3 8">Phosphoglycerate kinase</fullName>
        <ecNumber evidence="2 8">2.7.2.3</ecNumber>
    </recommendedName>
</protein>
<keyword evidence="8" id="KW-0324">Glycolysis</keyword>
<feature type="binding site" evidence="8 9">
    <location>
        <begin position="57"/>
        <end position="60"/>
    </location>
    <ligand>
        <name>substrate</name>
    </ligand>
</feature>
<evidence type="ECO:0000256" key="9">
    <source>
        <dbReference type="PIRSR" id="PIRSR000724-1"/>
    </source>
</evidence>
<feature type="binding site" evidence="8 9">
    <location>
        <begin position="19"/>
        <end position="21"/>
    </location>
    <ligand>
        <name>substrate</name>
    </ligand>
</feature>
<proteinExistence type="inferred from homology"/>
<gene>
    <name evidence="8 12" type="primary">pgk</name>
    <name evidence="12" type="ORF">GCM10009020_09390</name>
</gene>
<feature type="binding site" evidence="8">
    <location>
        <position position="114"/>
    </location>
    <ligand>
        <name>substrate</name>
    </ligand>
</feature>
<evidence type="ECO:0000256" key="4">
    <source>
        <dbReference type="ARBA" id="ARBA00022679"/>
    </source>
</evidence>
<dbReference type="PANTHER" id="PTHR11406:SF23">
    <property type="entry name" value="PHOSPHOGLYCERATE KINASE 1, CHLOROPLASTIC-RELATED"/>
    <property type="match status" value="1"/>
</dbReference>
<dbReference type="RefSeq" id="WP_343772730.1">
    <property type="nucleotide sequence ID" value="NZ_BAAADV010000001.1"/>
</dbReference>
<dbReference type="GO" id="GO:0005829">
    <property type="term" value="C:cytosol"/>
    <property type="evidence" value="ECO:0007669"/>
    <property type="project" value="TreeGrafter"/>
</dbReference>
<dbReference type="PRINTS" id="PR00477">
    <property type="entry name" value="PHGLYCKINASE"/>
</dbReference>
<dbReference type="GO" id="GO:0043531">
    <property type="term" value="F:ADP binding"/>
    <property type="evidence" value="ECO:0007669"/>
    <property type="project" value="TreeGrafter"/>
</dbReference>
<comment type="caution">
    <text evidence="8">Lacks conserved residue(s) required for the propagation of feature annotation.</text>
</comment>
<feature type="binding site" evidence="8">
    <location>
        <position position="34"/>
    </location>
    <ligand>
        <name>substrate</name>
    </ligand>
</feature>
<evidence type="ECO:0000256" key="2">
    <source>
        <dbReference type="ARBA" id="ARBA00013061"/>
    </source>
</evidence>
<feature type="binding site" evidence="8">
    <location>
        <position position="154"/>
    </location>
    <ligand>
        <name>substrate</name>
    </ligand>
</feature>
<name>A0AAV3T6H9_9EURY</name>
<evidence type="ECO:0000256" key="5">
    <source>
        <dbReference type="ARBA" id="ARBA00022741"/>
    </source>
</evidence>
<dbReference type="InterPro" id="IPR001576">
    <property type="entry name" value="Phosphoglycerate_kinase"/>
</dbReference>
<dbReference type="GO" id="GO:0006094">
    <property type="term" value="P:gluconeogenesis"/>
    <property type="evidence" value="ECO:0007669"/>
    <property type="project" value="TreeGrafter"/>
</dbReference>
<evidence type="ECO:0000256" key="10">
    <source>
        <dbReference type="PIRSR" id="PIRSR000724-2"/>
    </source>
</evidence>
<reference evidence="12 13" key="1">
    <citation type="journal article" date="2019" name="Int. J. Syst. Evol. Microbiol.">
        <title>The Global Catalogue of Microorganisms (GCM) 10K type strain sequencing project: providing services to taxonomists for standard genome sequencing and annotation.</title>
        <authorList>
            <consortium name="The Broad Institute Genomics Platform"/>
            <consortium name="The Broad Institute Genome Sequencing Center for Infectious Disease"/>
            <person name="Wu L."/>
            <person name="Ma J."/>
        </authorList>
    </citation>
    <scope>NUCLEOTIDE SEQUENCE [LARGE SCALE GENOMIC DNA]</scope>
    <source>
        <strain evidence="12 13">JCM 16328</strain>
    </source>
</reference>
<dbReference type="Gene3D" id="3.40.50.1260">
    <property type="entry name" value="Phosphoglycerate kinase, N-terminal domain"/>
    <property type="match status" value="2"/>
</dbReference>
<dbReference type="Proteomes" id="UP001500420">
    <property type="component" value="Unassembled WGS sequence"/>
</dbReference>
<keyword evidence="5 8" id="KW-0547">Nucleotide-binding</keyword>
<organism evidence="12 13">
    <name type="scientific">Natronoarchaeum mannanilyticum</name>
    <dbReference type="NCBI Taxonomy" id="926360"/>
    <lineage>
        <taxon>Archaea</taxon>
        <taxon>Methanobacteriati</taxon>
        <taxon>Methanobacteriota</taxon>
        <taxon>Stenosarchaea group</taxon>
        <taxon>Halobacteria</taxon>
        <taxon>Halobacteriales</taxon>
        <taxon>Natronoarchaeaceae</taxon>
    </lineage>
</organism>
<dbReference type="GO" id="GO:0005524">
    <property type="term" value="F:ATP binding"/>
    <property type="evidence" value="ECO:0007669"/>
    <property type="project" value="UniProtKB-KW"/>
</dbReference>
<dbReference type="InterPro" id="IPR036043">
    <property type="entry name" value="Phosphoglycerate_kinase_sf"/>
</dbReference>
<comment type="subcellular location">
    <subcellularLocation>
        <location evidence="8">Cytoplasm</location>
    </subcellularLocation>
</comment>
<feature type="binding site" evidence="9">
    <location>
        <position position="154"/>
    </location>
    <ligand>
        <name>(2R)-3-phosphoglycerate</name>
        <dbReference type="ChEBI" id="CHEBI:58272"/>
    </ligand>
</feature>
<dbReference type="EMBL" id="BAAADV010000001">
    <property type="protein sequence ID" value="GAA0666306.1"/>
    <property type="molecule type" value="Genomic_DNA"/>
</dbReference>
<evidence type="ECO:0000256" key="6">
    <source>
        <dbReference type="ARBA" id="ARBA00022777"/>
    </source>
</evidence>
<feature type="binding site" evidence="8 10">
    <location>
        <begin position="357"/>
        <end position="360"/>
    </location>
    <ligand>
        <name>ATP</name>
        <dbReference type="ChEBI" id="CHEBI:30616"/>
    </ligand>
</feature>
<feature type="binding site" evidence="9">
    <location>
        <position position="114"/>
    </location>
    <ligand>
        <name>(2R)-3-phosphoglycerate</name>
        <dbReference type="ChEBI" id="CHEBI:58272"/>
    </ligand>
</feature>
<evidence type="ECO:0000256" key="3">
    <source>
        <dbReference type="ARBA" id="ARBA00016471"/>
    </source>
</evidence>
<comment type="subunit">
    <text evidence="8">Monomer.</text>
</comment>
<comment type="similarity">
    <text evidence="8 11">Belongs to the phosphoglycerate kinase family.</text>
</comment>
<keyword evidence="6 8" id="KW-0418">Kinase</keyword>
<dbReference type="GO" id="GO:0006096">
    <property type="term" value="P:glycolytic process"/>
    <property type="evidence" value="ECO:0007669"/>
    <property type="project" value="UniProtKB-UniRule"/>
</dbReference>
<dbReference type="GO" id="GO:0004618">
    <property type="term" value="F:phosphoglycerate kinase activity"/>
    <property type="evidence" value="ECO:0007669"/>
    <property type="project" value="UniProtKB-UniRule"/>
</dbReference>
<dbReference type="EC" id="2.7.2.3" evidence="2 8"/>
<dbReference type="InterPro" id="IPR015824">
    <property type="entry name" value="Phosphoglycerate_kinase_N"/>
</dbReference>
<comment type="pathway">
    <text evidence="8">Carbohydrate degradation; glycolysis; pyruvate from D-glyceraldehyde 3-phosphate: step 2/5.</text>
</comment>
<evidence type="ECO:0000313" key="12">
    <source>
        <dbReference type="EMBL" id="GAA0666306.1"/>
    </source>
</evidence>
<feature type="binding site" evidence="9">
    <location>
        <position position="34"/>
    </location>
    <ligand>
        <name>(2R)-3-phosphoglycerate</name>
        <dbReference type="ChEBI" id="CHEBI:58272"/>
    </ligand>
</feature>
<comment type="caution">
    <text evidence="12">The sequence shown here is derived from an EMBL/GenBank/DDBJ whole genome shotgun (WGS) entry which is preliminary data.</text>
</comment>
<feature type="binding site" evidence="8 10">
    <location>
        <position position="331"/>
    </location>
    <ligand>
        <name>ATP</name>
        <dbReference type="ChEBI" id="CHEBI:30616"/>
    </ligand>
</feature>
<dbReference type="PIRSF" id="PIRSF000724">
    <property type="entry name" value="Pgk"/>
    <property type="match status" value="1"/>
</dbReference>
<dbReference type="Pfam" id="PF00162">
    <property type="entry name" value="PGK"/>
    <property type="match status" value="1"/>
</dbReference>
<dbReference type="AlphaFoldDB" id="A0AAV3T6H9"/>
<dbReference type="PANTHER" id="PTHR11406">
    <property type="entry name" value="PHOSPHOGLYCERATE KINASE"/>
    <property type="match status" value="1"/>
</dbReference>
<comment type="catalytic activity">
    <reaction evidence="1 8 11">
        <text>(2R)-3-phosphoglycerate + ATP = (2R)-3-phospho-glyceroyl phosphate + ADP</text>
        <dbReference type="Rhea" id="RHEA:14801"/>
        <dbReference type="ChEBI" id="CHEBI:30616"/>
        <dbReference type="ChEBI" id="CHEBI:57604"/>
        <dbReference type="ChEBI" id="CHEBI:58272"/>
        <dbReference type="ChEBI" id="CHEBI:456216"/>
        <dbReference type="EC" id="2.7.2.3"/>
    </reaction>
</comment>
<sequence length="405" mass="44556">MFNTIDDLEPEQRLLMRVDLNAPVDDGAVQDNRRFARHAETIAELIDDGHAVALMAHQGRPGRDTFVTLEQHADILADHVGEDVDYVPSTYGDEALDAIAELESGDVLVLENVRMTDDELADRTPEEHGESDLVQTLAPEFDAYVNDGYSVAHRPHASIVGFPQVMDSYAGRVMAEEYEYNTSIERREFDGKVTMVLGGTKVEDVVAAMENLDEKVDQFLLGGIVGQLFLRSEGYEIGIDTPEGPGLYDESWDENEDTIREVKERYGDRISLPVDVAREGEDGERVTERVEDAADHPDEYLDVGEETVEAYQPHVRESEAVLVKGALGVFEMEQFSHGTVGVLRAVAETDCYSVVGGGDTSRTVTMYDLGEENFDHLSIAGGAYLRALTGAPLPAVEALEAAAER</sequence>
<keyword evidence="8" id="KW-0963">Cytoplasm</keyword>
<keyword evidence="4 8" id="KW-0808">Transferase</keyword>
<evidence type="ECO:0000256" key="1">
    <source>
        <dbReference type="ARBA" id="ARBA00000642"/>
    </source>
</evidence>
<evidence type="ECO:0000256" key="8">
    <source>
        <dbReference type="HAMAP-Rule" id="MF_00145"/>
    </source>
</evidence>
<evidence type="ECO:0000256" key="7">
    <source>
        <dbReference type="ARBA" id="ARBA00022840"/>
    </source>
</evidence>
<dbReference type="HAMAP" id="MF_00145">
    <property type="entry name" value="Phosphoglyc_kinase"/>
    <property type="match status" value="1"/>
</dbReference>
<accession>A0AAV3T6H9</accession>
<keyword evidence="7 8" id="KW-0067">ATP-binding</keyword>
<evidence type="ECO:0000256" key="11">
    <source>
        <dbReference type="RuleBase" id="RU000532"/>
    </source>
</evidence>
<evidence type="ECO:0000313" key="13">
    <source>
        <dbReference type="Proteomes" id="UP001500420"/>
    </source>
</evidence>